<dbReference type="PANTHER" id="PTHR30203:SF24">
    <property type="entry name" value="BLR4935 PROTEIN"/>
    <property type="match status" value="1"/>
</dbReference>
<feature type="signal peptide" evidence="2">
    <location>
        <begin position="1"/>
        <end position="21"/>
    </location>
</feature>
<dbReference type="PANTHER" id="PTHR30203">
    <property type="entry name" value="OUTER MEMBRANE CATION EFFLUX PROTEIN"/>
    <property type="match status" value="1"/>
</dbReference>
<dbReference type="InterPro" id="IPR010131">
    <property type="entry name" value="MdtP/NodT-like"/>
</dbReference>
<reference evidence="3 4" key="1">
    <citation type="submission" date="2019-09" db="EMBL/GenBank/DDBJ databases">
        <authorList>
            <person name="Depoorter E."/>
        </authorList>
    </citation>
    <scope>NUCLEOTIDE SEQUENCE [LARGE SCALE GENOMIC DNA]</scope>
    <source>
        <strain evidence="3">LMG 13014</strain>
    </source>
</reference>
<dbReference type="AlphaFoldDB" id="A0A6P2LBS2"/>
<dbReference type="SUPFAM" id="SSF56954">
    <property type="entry name" value="Outer membrane efflux proteins (OEP)"/>
    <property type="match status" value="1"/>
</dbReference>
<organism evidence="3 4">
    <name type="scientific">Burkholderia aenigmatica</name>
    <dbReference type="NCBI Taxonomy" id="2015348"/>
    <lineage>
        <taxon>Bacteria</taxon>
        <taxon>Pseudomonadati</taxon>
        <taxon>Pseudomonadota</taxon>
        <taxon>Betaproteobacteria</taxon>
        <taxon>Burkholderiales</taxon>
        <taxon>Burkholderiaceae</taxon>
        <taxon>Burkholderia</taxon>
        <taxon>Burkholderia cepacia complex</taxon>
    </lineage>
</organism>
<dbReference type="GO" id="GO:0015562">
    <property type="term" value="F:efflux transmembrane transporter activity"/>
    <property type="evidence" value="ECO:0007669"/>
    <property type="project" value="InterPro"/>
</dbReference>
<dbReference type="InterPro" id="IPR003423">
    <property type="entry name" value="OMP_efflux"/>
</dbReference>
<accession>A0A6P2LBS2</accession>
<dbReference type="RefSeq" id="WP_235996048.1">
    <property type="nucleotide sequence ID" value="NZ_CABVQC010000018.1"/>
</dbReference>
<dbReference type="Proteomes" id="UP000494261">
    <property type="component" value="Unassembled WGS sequence"/>
</dbReference>
<proteinExistence type="inferred from homology"/>
<feature type="chain" id="PRO_5027120588" evidence="2">
    <location>
        <begin position="22"/>
        <end position="470"/>
    </location>
</feature>
<dbReference type="Gene3D" id="1.20.1600.10">
    <property type="entry name" value="Outer membrane efflux proteins (OEP)"/>
    <property type="match status" value="1"/>
</dbReference>
<protein>
    <submittedName>
        <fullName evidence="3">Outer membrane efflux protein</fullName>
    </submittedName>
</protein>
<dbReference type="PROSITE" id="PS51257">
    <property type="entry name" value="PROKAR_LIPOPROTEIN"/>
    <property type="match status" value="1"/>
</dbReference>
<comment type="similarity">
    <text evidence="1">Belongs to the outer membrane factor (OMF) (TC 1.B.17) family.</text>
</comment>
<dbReference type="EMBL" id="CABVQC010000018">
    <property type="protein sequence ID" value="VWB67446.1"/>
    <property type="molecule type" value="Genomic_DNA"/>
</dbReference>
<name>A0A6P2LBS2_9BURK</name>
<gene>
    <name evidence="3" type="ORF">BLA13014_03042</name>
</gene>
<dbReference type="Pfam" id="PF02321">
    <property type="entry name" value="OEP"/>
    <property type="match status" value="1"/>
</dbReference>
<sequence>MSRSPLASSSFSACCLRAALAGAVSCAVVLGGCTAYHPRPLTPRATLTTTDALNRIRIDPAAMPLPELAAHRFDPSDGFDIEEIAMLAVANNPDLKLARDDLGIAQAQAFSAGLLPDPQLSVSSDFPGAAGLERAFNYGLSMDVMAIVTRNANKRSADATVRKTDLGLLWQEWQVVAQAKQLYTKARYEDATLPLLAQARALNTARYERIAHARQAGNVTDDVVSVASTACSDARKQYDDMVRAREQTHHDLNALLGLAPDVELRLAGSDRAVPLTDATLDAAVAALPQRRPDLIALQAGYDAQEQKYRAAILNQFPSLNVGFNRARDTSGIYTTGFQIALSLPIFNRNRGNVAIEQATRQRLGDEYQSRLNVAYADIAHLRADSRLATEQLAQDEAALPALERAAEHAGHAYAAHDIALGQYTDAQLVALTKRIDVATQRDALAEQRIGLQALLGSAVPDAFSTDSPQR</sequence>
<evidence type="ECO:0000313" key="3">
    <source>
        <dbReference type="EMBL" id="VWB67446.1"/>
    </source>
</evidence>
<evidence type="ECO:0000256" key="2">
    <source>
        <dbReference type="SAM" id="SignalP"/>
    </source>
</evidence>
<evidence type="ECO:0000256" key="1">
    <source>
        <dbReference type="ARBA" id="ARBA00007613"/>
    </source>
</evidence>
<evidence type="ECO:0000313" key="4">
    <source>
        <dbReference type="Proteomes" id="UP000494261"/>
    </source>
</evidence>
<keyword evidence="2" id="KW-0732">Signal</keyword>